<dbReference type="EMBL" id="LABX01000350">
    <property type="protein sequence ID" value="KMO27097.1"/>
    <property type="molecule type" value="Genomic_DNA"/>
</dbReference>
<sequence length="365" mass="39606">MSRQGLASLVVFGRGHALGTATRSHGNLRFLANWDGDNADSALVVRSDDRPSLVVSNVFAAMRARESHRFAEVCFGQGEAFARHVLELAGGADGPIALAGRDEMPLLVWERLAAAGADAWPSVEHELARRRTIKDQTAIAYHREAARICDALFARVGAALRTGRPVYAVQAELEALARGMGCEFCQTWLTVAPVPDRCRYLVSENGRIPTEGDQFLLGIMLLLHGHWGHAIRTGALGTPTPAAERAFAEVQDMHAAMLERLRPGRDLREVGAAGRAPGGRDVFQFRSGHALGHSYEDPIGTAEFPQPYDPGPQVPMRVIEPGMLFELHPNLFLRDAGAAAIGDMVLVTERGPELLTTFPRAIARC</sequence>
<dbReference type="AlphaFoldDB" id="A0A0J6S0M2"/>
<proteinExistence type="predicted"/>
<accession>A0A0J6S0M2</accession>
<organism evidence="2 3">
    <name type="scientific">Methylobacterium aquaticum</name>
    <dbReference type="NCBI Taxonomy" id="270351"/>
    <lineage>
        <taxon>Bacteria</taxon>
        <taxon>Pseudomonadati</taxon>
        <taxon>Pseudomonadota</taxon>
        <taxon>Alphaproteobacteria</taxon>
        <taxon>Hyphomicrobiales</taxon>
        <taxon>Methylobacteriaceae</taxon>
        <taxon>Methylobacterium</taxon>
    </lineage>
</organism>
<dbReference type="PANTHER" id="PTHR46112:SF2">
    <property type="entry name" value="XAA-PRO AMINOPEPTIDASE P-RELATED"/>
    <property type="match status" value="1"/>
</dbReference>
<dbReference type="InterPro" id="IPR050659">
    <property type="entry name" value="Peptidase_M24B"/>
</dbReference>
<dbReference type="PATRIC" id="fig|270351.6.peg.5129"/>
<evidence type="ECO:0000313" key="3">
    <source>
        <dbReference type="Proteomes" id="UP000035929"/>
    </source>
</evidence>
<feature type="domain" description="Peptidase M24" evidence="1">
    <location>
        <begin position="142"/>
        <end position="349"/>
    </location>
</feature>
<reference evidence="2 3" key="1">
    <citation type="submission" date="2015-03" db="EMBL/GenBank/DDBJ databases">
        <title>Genome sequencing of Methylobacterium aquaticum DSM16371 type strain.</title>
        <authorList>
            <person name="Chaudhry V."/>
            <person name="Patil P.B."/>
        </authorList>
    </citation>
    <scope>NUCLEOTIDE SEQUENCE [LARGE SCALE GENOMIC DNA]</scope>
    <source>
        <strain evidence="2 3">DSM 16371</strain>
    </source>
</reference>
<dbReference type="PANTHER" id="PTHR46112">
    <property type="entry name" value="AMINOPEPTIDASE"/>
    <property type="match status" value="1"/>
</dbReference>
<dbReference type="InterPro" id="IPR036005">
    <property type="entry name" value="Creatinase/aminopeptidase-like"/>
</dbReference>
<dbReference type="Gene3D" id="3.90.230.10">
    <property type="entry name" value="Creatinase/methionine aminopeptidase superfamily"/>
    <property type="match status" value="1"/>
</dbReference>
<comment type="caution">
    <text evidence="2">The sequence shown here is derived from an EMBL/GenBank/DDBJ whole genome shotgun (WGS) entry which is preliminary data.</text>
</comment>
<dbReference type="Pfam" id="PF00557">
    <property type="entry name" value="Peptidase_M24"/>
    <property type="match status" value="1"/>
</dbReference>
<evidence type="ECO:0000313" key="2">
    <source>
        <dbReference type="EMBL" id="KMO27097.1"/>
    </source>
</evidence>
<dbReference type="SUPFAM" id="SSF55920">
    <property type="entry name" value="Creatinase/aminopeptidase"/>
    <property type="match status" value="1"/>
</dbReference>
<dbReference type="Proteomes" id="UP000035929">
    <property type="component" value="Unassembled WGS sequence"/>
</dbReference>
<dbReference type="InterPro" id="IPR000994">
    <property type="entry name" value="Pept_M24"/>
</dbReference>
<name>A0A0J6S0M2_9HYPH</name>
<gene>
    <name evidence="2" type="ORF">VP06_31785</name>
</gene>
<protein>
    <recommendedName>
        <fullName evidence="1">Peptidase M24 domain-containing protein</fullName>
    </recommendedName>
</protein>
<evidence type="ECO:0000259" key="1">
    <source>
        <dbReference type="Pfam" id="PF00557"/>
    </source>
</evidence>
<dbReference type="CDD" id="cd01066">
    <property type="entry name" value="APP_MetAP"/>
    <property type="match status" value="1"/>
</dbReference>